<gene>
    <name evidence="2" type="ORF">DM05_3484</name>
</gene>
<dbReference type="GO" id="GO:0016757">
    <property type="term" value="F:glycosyltransferase activity"/>
    <property type="evidence" value="ECO:0007669"/>
    <property type="project" value="InterPro"/>
</dbReference>
<evidence type="ECO:0000313" key="3">
    <source>
        <dbReference type="Proteomes" id="UP000221580"/>
    </source>
</evidence>
<dbReference type="RefSeq" id="WP_098480114.1">
    <property type="nucleotide sequence ID" value="NZ_PDJN01000003.1"/>
</dbReference>
<dbReference type="InterPro" id="IPR050194">
    <property type="entry name" value="Glycosyltransferase_grp1"/>
</dbReference>
<dbReference type="CDD" id="cd03801">
    <property type="entry name" value="GT4_PimA-like"/>
    <property type="match status" value="1"/>
</dbReference>
<feature type="domain" description="Glycosyl transferase family 1" evidence="1">
    <location>
        <begin position="211"/>
        <end position="362"/>
    </location>
</feature>
<protein>
    <submittedName>
        <fullName evidence="2">Glycosyltransferase involved in cell wall biosynthesis</fullName>
    </submittedName>
</protein>
<keyword evidence="2" id="KW-0808">Transferase</keyword>
<evidence type="ECO:0000313" key="2">
    <source>
        <dbReference type="EMBL" id="PFG58820.1"/>
    </source>
</evidence>
<dbReference type="Gene3D" id="3.40.50.2000">
    <property type="entry name" value="Glycogen Phosphorylase B"/>
    <property type="match status" value="2"/>
</dbReference>
<dbReference type="EMBL" id="PDJN01000003">
    <property type="protein sequence ID" value="PFG58820.1"/>
    <property type="molecule type" value="Genomic_DNA"/>
</dbReference>
<accession>A0A7Z1GLQ4</accession>
<organism evidence="2 3">
    <name type="scientific">Pseudomonas poae</name>
    <dbReference type="NCBI Taxonomy" id="200451"/>
    <lineage>
        <taxon>Bacteria</taxon>
        <taxon>Pseudomonadati</taxon>
        <taxon>Pseudomonadota</taxon>
        <taxon>Gammaproteobacteria</taxon>
        <taxon>Pseudomonadales</taxon>
        <taxon>Pseudomonadaceae</taxon>
        <taxon>Pseudomonas</taxon>
    </lineage>
</organism>
<reference evidence="2 3" key="2">
    <citation type="submission" date="2017-10" db="EMBL/GenBank/DDBJ databases">
        <title>Bacterial endophytes that colonize and modify switchgrass growth.</title>
        <authorList>
            <person name="Debolt S."/>
        </authorList>
    </citation>
    <scope>NUCLEOTIDE SEQUENCE [LARGE SCALE GENOMIC DNA]</scope>
    <source>
        <strain evidence="2 3">A2-S9</strain>
    </source>
</reference>
<dbReference type="SUPFAM" id="SSF53756">
    <property type="entry name" value="UDP-Glycosyltransferase/glycogen phosphorylase"/>
    <property type="match status" value="1"/>
</dbReference>
<dbReference type="PANTHER" id="PTHR45947:SF3">
    <property type="entry name" value="SULFOQUINOVOSYL TRANSFERASE SQD2"/>
    <property type="match status" value="1"/>
</dbReference>
<comment type="caution">
    <text evidence="2">The sequence shown here is derived from an EMBL/GenBank/DDBJ whole genome shotgun (WGS) entry which is preliminary data.</text>
</comment>
<sequence length="399" mass="45416">MSIVGIKIKILTFSGYYLPGYKGGGPVRTIENMIAHLSDSELEFWVVSRDRDLGDSEPYASVKRGSWQQSGNSYVYYLPSEKTSFLEVRKIIETTPHDIVYLNSFFDFRFTIFPLLHRYLSRSHSAPFVLAPRGEFSPAALEIKKPKKKLYMAISRVLCLSKNLTFQASSEFEARDIENALRIDKSNIKIAPDLPSIRSPSPASLNLQPPHQTEESSLRVIFLSRISPMKNLDFAISILAETTCSLQFDIYGPKEDLPYWAHCEQLLSSLPDHIQYNYCGTVMPDDVREIFSAYDLFLFPTHGENYGHVIAESISAGTPVLLSDRTPWRSLEQDNLGWVLPLGTPQSFARVIDAFSKTTPQEKQEKRRHILDFSEHKLCAPESIIQNRELFVSLLPQNK</sequence>
<dbReference type="PANTHER" id="PTHR45947">
    <property type="entry name" value="SULFOQUINOVOSYL TRANSFERASE SQD2"/>
    <property type="match status" value="1"/>
</dbReference>
<dbReference type="InterPro" id="IPR001296">
    <property type="entry name" value="Glyco_trans_1"/>
</dbReference>
<reference evidence="2 3" key="1">
    <citation type="submission" date="2017-09" db="EMBL/GenBank/DDBJ databases">
        <authorList>
            <person name="DeBolt S."/>
            <person name="Huntemann M."/>
            <person name="Clum A."/>
            <person name="Pillay M."/>
            <person name="Palaniappan K."/>
            <person name="Varghese N."/>
            <person name="Mikhailova N."/>
            <person name="Stamatis D."/>
            <person name="Reddy T."/>
            <person name="Daum C."/>
            <person name="Shapiro N."/>
            <person name="Ivanova N."/>
            <person name="Kyrpides N."/>
            <person name="Woyke T."/>
        </authorList>
    </citation>
    <scope>NUCLEOTIDE SEQUENCE [LARGE SCALE GENOMIC DNA]</scope>
    <source>
        <strain evidence="2 3">A2-S9</strain>
    </source>
</reference>
<dbReference type="AlphaFoldDB" id="A0A7Z1GLQ4"/>
<name>A0A7Z1GLQ4_9PSED</name>
<evidence type="ECO:0000259" key="1">
    <source>
        <dbReference type="Pfam" id="PF00534"/>
    </source>
</evidence>
<dbReference type="Pfam" id="PF00534">
    <property type="entry name" value="Glycos_transf_1"/>
    <property type="match status" value="1"/>
</dbReference>
<proteinExistence type="predicted"/>
<dbReference type="Proteomes" id="UP000221580">
    <property type="component" value="Unassembled WGS sequence"/>
</dbReference>